<dbReference type="SUPFAM" id="SSF52743">
    <property type="entry name" value="Subtilisin-like"/>
    <property type="match status" value="1"/>
</dbReference>
<dbReference type="SUPFAM" id="SSF49464">
    <property type="entry name" value="Carboxypeptidase regulatory domain-like"/>
    <property type="match status" value="1"/>
</dbReference>
<evidence type="ECO:0000313" key="8">
    <source>
        <dbReference type="EMBL" id="OJF12103.1"/>
    </source>
</evidence>
<feature type="active site" description="Charge relay system" evidence="5">
    <location>
        <position position="188"/>
    </location>
</feature>
<keyword evidence="4 5" id="KW-0720">Serine protease</keyword>
<accession>A0A1K0FGY5</accession>
<feature type="domain" description="Peptidase S8/S53" evidence="7">
    <location>
        <begin position="179"/>
        <end position="461"/>
    </location>
</feature>
<dbReference type="PANTHER" id="PTHR43806:SF11">
    <property type="entry name" value="CEREVISIN-RELATED"/>
    <property type="match status" value="1"/>
</dbReference>
<dbReference type="InterPro" id="IPR013784">
    <property type="entry name" value="Carb-bd-like_fold"/>
</dbReference>
<dbReference type="Pfam" id="PF00082">
    <property type="entry name" value="Peptidase_S8"/>
    <property type="match status" value="1"/>
</dbReference>
<dbReference type="InterPro" id="IPR036852">
    <property type="entry name" value="Peptidase_S8/S53_dom_sf"/>
</dbReference>
<dbReference type="InterPro" id="IPR008969">
    <property type="entry name" value="CarboxyPept-like_regulatory"/>
</dbReference>
<keyword evidence="2 5" id="KW-0645">Protease</keyword>
<reference evidence="8 9" key="1">
    <citation type="submission" date="2016-09" db="EMBL/GenBank/DDBJ databases">
        <title>Couchioplanes caeruleus draft genome sequence.</title>
        <authorList>
            <person name="Sheehan J."/>
            <person name="Caffrey P."/>
        </authorList>
    </citation>
    <scope>NUCLEOTIDE SEQUENCE [LARGE SCALE GENOMIC DNA]</scope>
    <source>
        <strain evidence="8 9">DSM 43634</strain>
    </source>
</reference>
<name>A0A1K0FGY5_9ACTN</name>
<evidence type="ECO:0000256" key="2">
    <source>
        <dbReference type="ARBA" id="ARBA00022670"/>
    </source>
</evidence>
<dbReference type="InterPro" id="IPR000209">
    <property type="entry name" value="Peptidase_S8/S53_dom"/>
</dbReference>
<dbReference type="InterPro" id="IPR050131">
    <property type="entry name" value="Peptidase_S8_subtilisin-like"/>
</dbReference>
<feature type="active site" description="Charge relay system" evidence="5">
    <location>
        <position position="405"/>
    </location>
</feature>
<dbReference type="PROSITE" id="PS00138">
    <property type="entry name" value="SUBTILASE_SER"/>
    <property type="match status" value="1"/>
</dbReference>
<dbReference type="PANTHER" id="PTHR43806">
    <property type="entry name" value="PEPTIDASE S8"/>
    <property type="match status" value="1"/>
</dbReference>
<comment type="similarity">
    <text evidence="1 5">Belongs to the peptidase S8 family.</text>
</comment>
<evidence type="ECO:0000256" key="5">
    <source>
        <dbReference type="PROSITE-ProRule" id="PRU01240"/>
    </source>
</evidence>
<evidence type="ECO:0000259" key="7">
    <source>
        <dbReference type="Pfam" id="PF00082"/>
    </source>
</evidence>
<feature type="chain" id="PRO_5009663755" description="Peptidase S8/S53 domain-containing protein" evidence="6">
    <location>
        <begin position="29"/>
        <end position="831"/>
    </location>
</feature>
<dbReference type="GO" id="GO:0030246">
    <property type="term" value="F:carbohydrate binding"/>
    <property type="evidence" value="ECO:0007669"/>
    <property type="project" value="InterPro"/>
</dbReference>
<dbReference type="EMBL" id="MEIA01000239">
    <property type="protein sequence ID" value="OJF12103.1"/>
    <property type="molecule type" value="Genomic_DNA"/>
</dbReference>
<sequence length="831" mass="85898">MSVHRRPGSALVAALVLALTTVAVPAYAASGDSKLEPELRAQLAENRSTTFWVVLRDRADLGPARRAARDERAARVYRAATEHAARSQAPVRALLASRGARFTPYWIANTIRVTGDARLAAAVAERPEVSRVLADKVVPLPKLTPAATLPRVRSGTQNAEWNLARVQAPRVWDDMSVRGDGVIVATVDTGVQYDHPALAASYRGRAADGTLQHDYSWFDPTGLCVDGVPCDNAGHGTHTTGTMVGLDGDHAIGVAPGARWIAAKGCESHACSTASLLAAGQWIVAPTDRAGNIPRPDLAPDVVNNSWGGWGFDPWYSQIVDAWLAAGIFPAFSNGNAGPGCASAGSPGNYTAAYASGAHDAAGAIASFSSRGGGQDDTVKPDIAAPGVDVVSSVPGGYASFSGTSMASPHTAATVALLWSAVPGLRRDVATTRQVLDATATDTDDTSCGGTPADNHVYGEGRLDAYAAVSGARQPSGVLIGTVMAEGAALSGATVSVSGPVARQGTAGADGAYRLALLPPGTYEATVTRYGYRATTRTVVVDAGETARLDATLDPAPVATLTGTVTGAQGPVAGATVRFAGTPAATRTDADGRFGLTAPTGRYDLRVEPRDGCDGVRTRGVDFTADMSVDLTLPAHRDAYGYSCGATTGGYAEGTRRLEPDVPDDGTARIDLPFPMTYYGHPQSAAWVSTNGQIAFGGPETAFTNLAIPDPLPPNHMISAFWDDLYVDELGGIYTGIGTDTVVIEWRNVRFYGDPSQRISISVVLGRDGTIAVHHRGLQGALSDGGSATIGIENADGTDGLQFSYGAGVVSEGGGVIFRPPGAPGPRVLGR</sequence>
<evidence type="ECO:0000256" key="4">
    <source>
        <dbReference type="ARBA" id="ARBA00022825"/>
    </source>
</evidence>
<dbReference type="GO" id="GO:0004252">
    <property type="term" value="F:serine-type endopeptidase activity"/>
    <property type="evidence" value="ECO:0007669"/>
    <property type="project" value="UniProtKB-UniRule"/>
</dbReference>
<dbReference type="Pfam" id="PF13620">
    <property type="entry name" value="CarboxypepD_reg"/>
    <property type="match status" value="2"/>
</dbReference>
<keyword evidence="6" id="KW-0732">Signal</keyword>
<protein>
    <recommendedName>
        <fullName evidence="7">Peptidase S8/S53 domain-containing protein</fullName>
    </recommendedName>
</protein>
<keyword evidence="9" id="KW-1185">Reference proteome</keyword>
<evidence type="ECO:0000313" key="9">
    <source>
        <dbReference type="Proteomes" id="UP000182486"/>
    </source>
</evidence>
<dbReference type="Gene3D" id="2.60.40.1120">
    <property type="entry name" value="Carboxypeptidase-like, regulatory domain"/>
    <property type="match status" value="2"/>
</dbReference>
<evidence type="ECO:0000256" key="6">
    <source>
        <dbReference type="SAM" id="SignalP"/>
    </source>
</evidence>
<proteinExistence type="inferred from homology"/>
<evidence type="ECO:0000256" key="3">
    <source>
        <dbReference type="ARBA" id="ARBA00022801"/>
    </source>
</evidence>
<dbReference type="Proteomes" id="UP000182486">
    <property type="component" value="Unassembled WGS sequence"/>
</dbReference>
<gene>
    <name evidence="8" type="ORF">BG844_22430</name>
</gene>
<organism evidence="8 9">
    <name type="scientific">Couchioplanes caeruleus subsp. caeruleus</name>
    <dbReference type="NCBI Taxonomy" id="56427"/>
    <lineage>
        <taxon>Bacteria</taxon>
        <taxon>Bacillati</taxon>
        <taxon>Actinomycetota</taxon>
        <taxon>Actinomycetes</taxon>
        <taxon>Micromonosporales</taxon>
        <taxon>Micromonosporaceae</taxon>
        <taxon>Couchioplanes</taxon>
    </lineage>
</organism>
<keyword evidence="3 5" id="KW-0378">Hydrolase</keyword>
<dbReference type="Gene3D" id="3.40.50.200">
    <property type="entry name" value="Peptidase S8/S53 domain"/>
    <property type="match status" value="1"/>
</dbReference>
<dbReference type="GO" id="GO:0006508">
    <property type="term" value="P:proteolysis"/>
    <property type="evidence" value="ECO:0007669"/>
    <property type="project" value="UniProtKB-KW"/>
</dbReference>
<comment type="caution">
    <text evidence="8">The sequence shown here is derived from an EMBL/GenBank/DDBJ whole genome shotgun (WGS) entry which is preliminary data.</text>
</comment>
<feature type="active site" description="Charge relay system" evidence="5">
    <location>
        <position position="235"/>
    </location>
</feature>
<dbReference type="PROSITE" id="PS51892">
    <property type="entry name" value="SUBTILASE"/>
    <property type="match status" value="1"/>
</dbReference>
<dbReference type="InterPro" id="IPR015500">
    <property type="entry name" value="Peptidase_S8_subtilisin-rel"/>
</dbReference>
<dbReference type="PRINTS" id="PR00723">
    <property type="entry name" value="SUBTILISIN"/>
</dbReference>
<dbReference type="InterPro" id="IPR023828">
    <property type="entry name" value="Peptidase_S8_Ser-AS"/>
</dbReference>
<dbReference type="SUPFAM" id="SSF49452">
    <property type="entry name" value="Starch-binding domain-like"/>
    <property type="match status" value="1"/>
</dbReference>
<evidence type="ECO:0000256" key="1">
    <source>
        <dbReference type="ARBA" id="ARBA00011073"/>
    </source>
</evidence>
<feature type="signal peptide" evidence="6">
    <location>
        <begin position="1"/>
        <end position="28"/>
    </location>
</feature>
<dbReference type="AlphaFoldDB" id="A0A1K0FGY5"/>